<dbReference type="SUPFAM" id="SSF111369">
    <property type="entry name" value="HlyD-like secretion proteins"/>
    <property type="match status" value="1"/>
</dbReference>
<gene>
    <name evidence="2" type="ORF">ENSA7_35570</name>
</gene>
<dbReference type="AlphaFoldDB" id="A0A2S9YNL3"/>
<name>A0A2S9YNL3_9BACT</name>
<dbReference type="GO" id="GO:1990281">
    <property type="term" value="C:efflux pump complex"/>
    <property type="evidence" value="ECO:0007669"/>
    <property type="project" value="TreeGrafter"/>
</dbReference>
<dbReference type="Gene3D" id="2.40.50.100">
    <property type="match status" value="1"/>
</dbReference>
<organism evidence="2 3">
    <name type="scientific">Enhygromyxa salina</name>
    <dbReference type="NCBI Taxonomy" id="215803"/>
    <lineage>
        <taxon>Bacteria</taxon>
        <taxon>Pseudomonadati</taxon>
        <taxon>Myxococcota</taxon>
        <taxon>Polyangia</taxon>
        <taxon>Nannocystales</taxon>
        <taxon>Nannocystaceae</taxon>
        <taxon>Enhygromyxa</taxon>
    </lineage>
</organism>
<dbReference type="EMBL" id="PVNL01000069">
    <property type="protein sequence ID" value="PRQ06681.1"/>
    <property type="molecule type" value="Genomic_DNA"/>
</dbReference>
<dbReference type="Gene3D" id="2.40.30.170">
    <property type="match status" value="1"/>
</dbReference>
<dbReference type="PANTHER" id="PTHR30469">
    <property type="entry name" value="MULTIDRUG RESISTANCE PROTEIN MDTA"/>
    <property type="match status" value="1"/>
</dbReference>
<dbReference type="PROSITE" id="PS51257">
    <property type="entry name" value="PROKAR_LIPOPROTEIN"/>
    <property type="match status" value="1"/>
</dbReference>
<dbReference type="Gene3D" id="1.10.287.470">
    <property type="entry name" value="Helix hairpin bin"/>
    <property type="match status" value="1"/>
</dbReference>
<protein>
    <submittedName>
        <fullName evidence="2">Uncharacterized protein</fullName>
    </submittedName>
</protein>
<accession>A0A2S9YNL3</accession>
<dbReference type="PANTHER" id="PTHR30469:SF15">
    <property type="entry name" value="HLYD FAMILY OF SECRETION PROTEINS"/>
    <property type="match status" value="1"/>
</dbReference>
<dbReference type="OrthoDB" id="5450597at2"/>
<dbReference type="RefSeq" id="WP_146157825.1">
    <property type="nucleotide sequence ID" value="NZ_PVNL01000069.1"/>
</dbReference>
<dbReference type="GO" id="GO:0015562">
    <property type="term" value="F:efflux transmembrane transporter activity"/>
    <property type="evidence" value="ECO:0007669"/>
    <property type="project" value="TreeGrafter"/>
</dbReference>
<feature type="region of interest" description="Disordered" evidence="1">
    <location>
        <begin position="34"/>
        <end position="55"/>
    </location>
</feature>
<evidence type="ECO:0000313" key="3">
    <source>
        <dbReference type="Proteomes" id="UP000238823"/>
    </source>
</evidence>
<dbReference type="Proteomes" id="UP000238823">
    <property type="component" value="Unassembled WGS sequence"/>
</dbReference>
<evidence type="ECO:0000313" key="2">
    <source>
        <dbReference type="EMBL" id="PRQ06681.1"/>
    </source>
</evidence>
<proteinExistence type="predicted"/>
<comment type="caution">
    <text evidence="2">The sequence shown here is derived from an EMBL/GenBank/DDBJ whole genome shotgun (WGS) entry which is preliminary data.</text>
</comment>
<sequence length="309" mass="33180">MNRSIRSLFVLLLACAGGLGCDLRFHPRASSDAAALDDHSREDGEASSVRAPGLDEIDPCTELGVIVPRLSVELHAPRAGLLRGGGAELRAAGDLLYEIEAGDDVAALETQRAELDEAKATRERYAAEQIARARELRGAEQLGEHLADTEREAARDALTISARELHGADAQRRAAAARLEAQRARIAAGRLEAPFPGRIVRESVVPGAWVETGQALGRFVSTEDLVLRVALPAEQALRSPISARWRFVDHVGEPATAMLHPTHDDVDELSGLRVYEARIAAASLDNHPLGGSVEVELPTCHGHARGPER</sequence>
<reference evidence="2 3" key="1">
    <citation type="submission" date="2018-03" db="EMBL/GenBank/DDBJ databases">
        <title>Draft Genome Sequences of the Obligatory Marine Myxobacteria Enhygromyxa salina SWB007.</title>
        <authorList>
            <person name="Poehlein A."/>
            <person name="Moghaddam J.A."/>
            <person name="Harms H."/>
            <person name="Alanjari M."/>
            <person name="Koenig G.M."/>
            <person name="Daniel R."/>
            <person name="Schaeberle T.F."/>
        </authorList>
    </citation>
    <scope>NUCLEOTIDE SEQUENCE [LARGE SCALE GENOMIC DNA]</scope>
    <source>
        <strain evidence="2 3">SWB007</strain>
    </source>
</reference>
<evidence type="ECO:0000256" key="1">
    <source>
        <dbReference type="SAM" id="MobiDB-lite"/>
    </source>
</evidence>